<name>A0ABR2GLU9_9EUKA</name>
<organism evidence="1 3">
    <name type="scientific">Tritrichomonas musculus</name>
    <dbReference type="NCBI Taxonomy" id="1915356"/>
    <lineage>
        <taxon>Eukaryota</taxon>
        <taxon>Metamonada</taxon>
        <taxon>Parabasalia</taxon>
        <taxon>Tritrichomonadida</taxon>
        <taxon>Tritrichomonadidae</taxon>
        <taxon>Tritrichomonas</taxon>
    </lineage>
</organism>
<dbReference type="EMBL" id="JAPFFF010000008">
    <property type="protein sequence ID" value="KAK8884013.1"/>
    <property type="molecule type" value="Genomic_DNA"/>
</dbReference>
<proteinExistence type="predicted"/>
<dbReference type="EMBL" id="JAPFFF010000274">
    <property type="protein sequence ID" value="KAK8834898.1"/>
    <property type="molecule type" value="Genomic_DNA"/>
</dbReference>
<reference evidence="1 3" key="1">
    <citation type="submission" date="2024-04" db="EMBL/GenBank/DDBJ databases">
        <title>Tritrichomonas musculus Genome.</title>
        <authorList>
            <person name="Alves-Ferreira E."/>
            <person name="Grigg M."/>
            <person name="Lorenzi H."/>
            <person name="Galac M."/>
        </authorList>
    </citation>
    <scope>NUCLEOTIDE SEQUENCE [LARGE SCALE GENOMIC DNA]</scope>
    <source>
        <strain evidence="1 3">EAF2021</strain>
    </source>
</reference>
<evidence type="ECO:0000313" key="1">
    <source>
        <dbReference type="EMBL" id="KAK8834898.1"/>
    </source>
</evidence>
<keyword evidence="3" id="KW-1185">Reference proteome</keyword>
<accession>A0ABR2GLU9</accession>
<dbReference type="Proteomes" id="UP001470230">
    <property type="component" value="Unassembled WGS sequence"/>
</dbReference>
<dbReference type="InterPro" id="IPR016024">
    <property type="entry name" value="ARM-type_fold"/>
</dbReference>
<sequence length="445" mass="51899">MLQYKLETDFQNDFVFYPSLNFIQKSSIEANFNLPEDEQIINEFLHFFEQFNQFRFIDKQSTDIFCNIIVQMHNNHIEIPKKIIFCSSFPFSLIQTIKQLLIQYIRGDRFLSSYVWVLSYIIGFDNSFFDDDLILMLIEIISKHTNFTTTFLHSIACLNCILQNEKYDIIFLTQIDQILNIASKLNNSQSIVQFSQLLVTISQKKIDLKYLKCITKILIHFATEPISGNDMNGVLCSIDNFISFSDEYLNLMVDSGLIQYLPHILNIISKFQSNQIIIDIIDKLTTSLFFTVFIFNKDIAVNSLDLFCVKICGNESELQIKCIDIINRLVFKSCSNLKENLFLPLLKNTVIIDKLCEKMANVSFKVKYSISQLFLNLIHTRYLDIINKILNEETIEFLIESEQLSGLSKSDKLKYSLHVCLELSKDELLKQYIAEKLKEIELESE</sequence>
<evidence type="ECO:0000313" key="2">
    <source>
        <dbReference type="EMBL" id="KAK8884013.1"/>
    </source>
</evidence>
<evidence type="ECO:0000313" key="3">
    <source>
        <dbReference type="Proteomes" id="UP001470230"/>
    </source>
</evidence>
<protein>
    <submittedName>
        <fullName evidence="1">Uncharacterized protein</fullName>
    </submittedName>
</protein>
<comment type="caution">
    <text evidence="1">The sequence shown here is derived from an EMBL/GenBank/DDBJ whole genome shotgun (WGS) entry which is preliminary data.</text>
</comment>
<dbReference type="SUPFAM" id="SSF48371">
    <property type="entry name" value="ARM repeat"/>
    <property type="match status" value="1"/>
</dbReference>
<gene>
    <name evidence="1" type="ORF">M9Y10_021006</name>
    <name evidence="2" type="ORF">M9Y10_043116</name>
</gene>